<comment type="similarity">
    <text evidence="1">Belongs to the IAA-amido conjugating enzyme family.</text>
</comment>
<dbReference type="Proteomes" id="UP001152484">
    <property type="component" value="Unassembled WGS sequence"/>
</dbReference>
<dbReference type="PANTHER" id="PTHR31901:SF5">
    <property type="entry name" value="JASMONOYL--L-AMINO ACID SYNTHETASE JAR1"/>
    <property type="match status" value="1"/>
</dbReference>
<dbReference type="GO" id="GO:0005737">
    <property type="term" value="C:cytoplasm"/>
    <property type="evidence" value="ECO:0007669"/>
    <property type="project" value="TreeGrafter"/>
</dbReference>
<evidence type="ECO:0000313" key="5">
    <source>
        <dbReference type="EMBL" id="CAH9099954.1"/>
    </source>
</evidence>
<protein>
    <recommendedName>
        <fullName evidence="7">Jasmonic acid-amido synthetase JAR1</fullName>
    </recommendedName>
</protein>
<dbReference type="InterPro" id="IPR055377">
    <property type="entry name" value="GH3_M"/>
</dbReference>
<proteinExistence type="inferred from homology"/>
<evidence type="ECO:0008006" key="7">
    <source>
        <dbReference type="Google" id="ProtNLM"/>
    </source>
</evidence>
<feature type="domain" description="GH3 middle" evidence="3">
    <location>
        <begin position="230"/>
        <end position="303"/>
    </location>
</feature>
<name>A0A9P0ZI34_CUSEU</name>
<organism evidence="5 6">
    <name type="scientific">Cuscuta europaea</name>
    <name type="common">European dodder</name>
    <dbReference type="NCBI Taxonomy" id="41803"/>
    <lineage>
        <taxon>Eukaryota</taxon>
        <taxon>Viridiplantae</taxon>
        <taxon>Streptophyta</taxon>
        <taxon>Embryophyta</taxon>
        <taxon>Tracheophyta</taxon>
        <taxon>Spermatophyta</taxon>
        <taxon>Magnoliopsida</taxon>
        <taxon>eudicotyledons</taxon>
        <taxon>Gunneridae</taxon>
        <taxon>Pentapetalae</taxon>
        <taxon>asterids</taxon>
        <taxon>lamiids</taxon>
        <taxon>Solanales</taxon>
        <taxon>Convolvulaceae</taxon>
        <taxon>Cuscuteae</taxon>
        <taxon>Cuscuta</taxon>
        <taxon>Cuscuta subgen. Cuscuta</taxon>
    </lineage>
</organism>
<feature type="domain" description="GH3 C-terminal" evidence="4">
    <location>
        <begin position="318"/>
        <end position="443"/>
    </location>
</feature>
<keyword evidence="6" id="KW-1185">Reference proteome</keyword>
<evidence type="ECO:0000256" key="2">
    <source>
        <dbReference type="ARBA" id="ARBA00022598"/>
    </source>
</evidence>
<evidence type="ECO:0000313" key="6">
    <source>
        <dbReference type="Proteomes" id="UP001152484"/>
    </source>
</evidence>
<dbReference type="OrthoDB" id="1303217at2759"/>
<comment type="caution">
    <text evidence="5">The sequence shown here is derived from an EMBL/GenBank/DDBJ whole genome shotgun (WGS) entry which is preliminary data.</text>
</comment>
<dbReference type="Pfam" id="PF23572">
    <property type="entry name" value="GH3_C"/>
    <property type="match status" value="1"/>
</dbReference>
<sequence>MTQLYVCREFPIETGKVLQFLYSSKELQRSNGGLAVGPVSAHVVNNPKYIETLKSMNTPCCSPSEVIFSPNVQQSLYCHLLCGLMFRDEVQFVSSVFAHALILAFRTFEQIWKELCSDIRSGVLSSRITIPTLRCAMSSKVLIKPNAELADRIRAKCERLTENDWYGVIPELFPHAKYIHSVMTGTMQPYVKKLRQYAGELPLLCSDYGASEGWVGLNVNPRSLPEMALFTVLPNVAYFEFIPLKNIEDLEPSVVDLTQVKVGEQYEVVITNGLGLYRYRLGDIVEVRGFHNSSTPQLRFVRRKNLLLNIDIDKNTEEDVQLSVETAAKILSDDSSSNLELLDFTSHVNKSTYPGHYVVFWEVSGEENDHLHHHHHHQVLQECCNCLDSSFVDMGYMISRKARTIGPLELKVVRRGTFNKILDHYVGLGTAATQFKSPRFVGDTNGAVLEILRNSVVMTYSSTAYS</sequence>
<evidence type="ECO:0000259" key="4">
    <source>
        <dbReference type="Pfam" id="PF23572"/>
    </source>
</evidence>
<gene>
    <name evidence="5" type="ORF">CEURO_LOCUS14705</name>
</gene>
<dbReference type="Pfam" id="PF23571">
    <property type="entry name" value="GH3_M"/>
    <property type="match status" value="1"/>
</dbReference>
<dbReference type="Pfam" id="PF03321">
    <property type="entry name" value="GH3"/>
    <property type="match status" value="1"/>
</dbReference>
<dbReference type="EMBL" id="CAMAPE010000038">
    <property type="protein sequence ID" value="CAH9099954.1"/>
    <property type="molecule type" value="Genomic_DNA"/>
</dbReference>
<evidence type="ECO:0000256" key="1">
    <source>
        <dbReference type="ARBA" id="ARBA00008068"/>
    </source>
</evidence>
<reference evidence="5" key="1">
    <citation type="submission" date="2022-07" db="EMBL/GenBank/DDBJ databases">
        <authorList>
            <person name="Macas J."/>
            <person name="Novak P."/>
            <person name="Neumann P."/>
        </authorList>
    </citation>
    <scope>NUCLEOTIDE SEQUENCE</scope>
</reference>
<accession>A0A9P0ZI34</accession>
<dbReference type="AlphaFoldDB" id="A0A9P0ZI34"/>
<evidence type="ECO:0000259" key="3">
    <source>
        <dbReference type="Pfam" id="PF23571"/>
    </source>
</evidence>
<dbReference type="InterPro" id="IPR004993">
    <property type="entry name" value="GH3"/>
</dbReference>
<dbReference type="PANTHER" id="PTHR31901">
    <property type="entry name" value="GH3 DOMAIN-CONTAINING PROTEIN"/>
    <property type="match status" value="1"/>
</dbReference>
<dbReference type="InterPro" id="IPR055378">
    <property type="entry name" value="GH3_C"/>
</dbReference>
<keyword evidence="2" id="KW-0436">Ligase</keyword>
<dbReference type="GO" id="GO:0016881">
    <property type="term" value="F:acid-amino acid ligase activity"/>
    <property type="evidence" value="ECO:0007669"/>
    <property type="project" value="TreeGrafter"/>
</dbReference>